<dbReference type="AlphaFoldDB" id="A0AAV6TT02"/>
<accession>A0AAV6TT02</accession>
<dbReference type="EMBL" id="JAFNEN010001048">
    <property type="protein sequence ID" value="KAG8175182.1"/>
    <property type="molecule type" value="Genomic_DNA"/>
</dbReference>
<dbReference type="Proteomes" id="UP000827092">
    <property type="component" value="Unassembled WGS sequence"/>
</dbReference>
<evidence type="ECO:0000313" key="1">
    <source>
        <dbReference type="EMBL" id="KAG8175182.1"/>
    </source>
</evidence>
<gene>
    <name evidence="1" type="ORF">JTE90_022605</name>
</gene>
<evidence type="ECO:0000313" key="2">
    <source>
        <dbReference type="Proteomes" id="UP000827092"/>
    </source>
</evidence>
<comment type="caution">
    <text evidence="1">The sequence shown here is derived from an EMBL/GenBank/DDBJ whole genome shotgun (WGS) entry which is preliminary data.</text>
</comment>
<protein>
    <submittedName>
        <fullName evidence="1">Uncharacterized protein</fullName>
    </submittedName>
</protein>
<proteinExistence type="predicted"/>
<keyword evidence="2" id="KW-1185">Reference proteome</keyword>
<organism evidence="1 2">
    <name type="scientific">Oedothorax gibbosus</name>
    <dbReference type="NCBI Taxonomy" id="931172"/>
    <lineage>
        <taxon>Eukaryota</taxon>
        <taxon>Metazoa</taxon>
        <taxon>Ecdysozoa</taxon>
        <taxon>Arthropoda</taxon>
        <taxon>Chelicerata</taxon>
        <taxon>Arachnida</taxon>
        <taxon>Araneae</taxon>
        <taxon>Araneomorphae</taxon>
        <taxon>Entelegynae</taxon>
        <taxon>Araneoidea</taxon>
        <taxon>Linyphiidae</taxon>
        <taxon>Erigoninae</taxon>
        <taxon>Oedothorax</taxon>
    </lineage>
</organism>
<sequence length="111" mass="12620">MVLCQLAREIKNNPTFVFGYKGPNQRDFLLRHGFFHIVDVGTIGVPSLSLLKQLYGLPFSHCRVSLSKCALAAVQSIAAYMLQQNLIFFSLSSNSQFMCITERRDTLRSFR</sequence>
<reference evidence="1 2" key="1">
    <citation type="journal article" date="2022" name="Nat. Ecol. Evol.">
        <title>A masculinizing supergene underlies an exaggerated male reproductive morph in a spider.</title>
        <authorList>
            <person name="Hendrickx F."/>
            <person name="De Corte Z."/>
            <person name="Sonet G."/>
            <person name="Van Belleghem S.M."/>
            <person name="Kostlbacher S."/>
            <person name="Vangestel C."/>
        </authorList>
    </citation>
    <scope>NUCLEOTIDE SEQUENCE [LARGE SCALE GENOMIC DNA]</scope>
    <source>
        <strain evidence="1">W744_W776</strain>
    </source>
</reference>
<name>A0AAV6TT02_9ARAC</name>